<protein>
    <submittedName>
        <fullName evidence="2">Uncharacterized protein</fullName>
    </submittedName>
</protein>
<keyword evidence="1" id="KW-0472">Membrane</keyword>
<evidence type="ECO:0000313" key="3">
    <source>
        <dbReference type="Proteomes" id="UP000030364"/>
    </source>
</evidence>
<sequence>METAGLLAILFFGLLNTLVLWVYRKALLLWQGGALVLSLVLYGLSPVLGLLAFLLLEAGLLLWAYTRGGSARTPPS</sequence>
<keyword evidence="1" id="KW-1133">Transmembrane helix</keyword>
<proteinExistence type="predicted"/>
<dbReference type="EMBL" id="JPSL02000037">
    <property type="protein sequence ID" value="KIX84657.1"/>
    <property type="molecule type" value="Genomic_DNA"/>
</dbReference>
<feature type="transmembrane region" description="Helical" evidence="1">
    <location>
        <begin position="6"/>
        <end position="23"/>
    </location>
</feature>
<dbReference type="AlphaFoldDB" id="A0A0D6XAF8"/>
<dbReference type="Proteomes" id="UP000030364">
    <property type="component" value="Unassembled WGS sequence"/>
</dbReference>
<evidence type="ECO:0000256" key="1">
    <source>
        <dbReference type="SAM" id="Phobius"/>
    </source>
</evidence>
<organism evidence="2 3">
    <name type="scientific">Thermus filiformis</name>
    <dbReference type="NCBI Taxonomy" id="276"/>
    <lineage>
        <taxon>Bacteria</taxon>
        <taxon>Thermotogati</taxon>
        <taxon>Deinococcota</taxon>
        <taxon>Deinococci</taxon>
        <taxon>Thermales</taxon>
        <taxon>Thermaceae</taxon>
        <taxon>Thermus</taxon>
    </lineage>
</organism>
<accession>A0A0D6XAF8</accession>
<gene>
    <name evidence="2" type="ORF">THFILI_02795</name>
</gene>
<dbReference type="RefSeq" id="WP_038066003.1">
    <property type="nucleotide sequence ID" value="NZ_JPSL02000037.1"/>
</dbReference>
<reference evidence="2 3" key="1">
    <citation type="journal article" date="2015" name="Genome Announc.">
        <title>Draft Genome Sequence of the Thermophile Thermus filiformis ATCC 43280, Producer of Carotenoid-(Di)glucoside-Branched Fatty Acid (Di)esters and Source of Hyperthermostable Enzymes of Biotechnological Interest.</title>
        <authorList>
            <person name="Mandelli F."/>
            <person name="Oliveira Ramires B."/>
            <person name="Couger M.B."/>
            <person name="Paixao D.A."/>
            <person name="Camilo C.M."/>
            <person name="Polikarpov I."/>
            <person name="Prade R."/>
            <person name="Riano-Pachon D.M."/>
            <person name="Squina F.M."/>
        </authorList>
    </citation>
    <scope>NUCLEOTIDE SEQUENCE [LARGE SCALE GENOMIC DNA]</scope>
    <source>
        <strain evidence="2 3">ATCC 43280</strain>
    </source>
</reference>
<keyword evidence="1" id="KW-0812">Transmembrane</keyword>
<comment type="caution">
    <text evidence="2">The sequence shown here is derived from an EMBL/GenBank/DDBJ whole genome shotgun (WGS) entry which is preliminary data.</text>
</comment>
<keyword evidence="3" id="KW-1185">Reference proteome</keyword>
<name>A0A0D6XAF8_THEFI</name>
<feature type="transmembrane region" description="Helical" evidence="1">
    <location>
        <begin position="35"/>
        <end position="65"/>
    </location>
</feature>
<evidence type="ECO:0000313" key="2">
    <source>
        <dbReference type="EMBL" id="KIX84657.1"/>
    </source>
</evidence>